<feature type="transmembrane region" description="Helical" evidence="1">
    <location>
        <begin position="111"/>
        <end position="133"/>
    </location>
</feature>
<organism evidence="2 3">
    <name type="scientific">Duganella fentianensis</name>
    <dbReference type="NCBI Taxonomy" id="2692177"/>
    <lineage>
        <taxon>Bacteria</taxon>
        <taxon>Pseudomonadati</taxon>
        <taxon>Pseudomonadota</taxon>
        <taxon>Betaproteobacteria</taxon>
        <taxon>Burkholderiales</taxon>
        <taxon>Oxalobacteraceae</taxon>
        <taxon>Telluria group</taxon>
        <taxon>Duganella</taxon>
    </lineage>
</organism>
<keyword evidence="3" id="KW-1185">Reference proteome</keyword>
<feature type="transmembrane region" description="Helical" evidence="1">
    <location>
        <begin position="195"/>
        <end position="221"/>
    </location>
</feature>
<dbReference type="EMBL" id="WWCL01000004">
    <property type="protein sequence ID" value="MYN47200.1"/>
    <property type="molecule type" value="Genomic_DNA"/>
</dbReference>
<comment type="caution">
    <text evidence="2">The sequence shown here is derived from an EMBL/GenBank/DDBJ whole genome shotgun (WGS) entry which is preliminary data.</text>
</comment>
<dbReference type="RefSeq" id="WP_161036597.1">
    <property type="nucleotide sequence ID" value="NZ_WWCL01000004.1"/>
</dbReference>
<sequence>MSLPLPRIIHTRPHLSAALALGAATGLLLPASWPVLTRLLTAWNATVWSYLLMMAVMMARADHHDIRRTACRQDEKGPVILSMLSLLILASLAAIISQLSVLKDAPPKDMWYHYGFVVLTLAGSWFMIGTMFCSHYAHLFYINHSNGENSPPVLQFPDQNLVPNYWDFLYFSFTISVAAQTADVSIHSRELRKVVLGQSVLCFFYNLAVLGLSINIGASLINA</sequence>
<dbReference type="Pfam" id="PF07077">
    <property type="entry name" value="DUF1345"/>
    <property type="match status" value="1"/>
</dbReference>
<evidence type="ECO:0000313" key="3">
    <source>
        <dbReference type="Proteomes" id="UP000444316"/>
    </source>
</evidence>
<keyword evidence="1" id="KW-0812">Transmembrane</keyword>
<dbReference type="AlphaFoldDB" id="A0A845I117"/>
<dbReference type="InterPro" id="IPR009781">
    <property type="entry name" value="DUF1345"/>
</dbReference>
<feature type="transmembrane region" description="Helical" evidence="1">
    <location>
        <begin position="40"/>
        <end position="59"/>
    </location>
</feature>
<name>A0A845I117_9BURK</name>
<evidence type="ECO:0000256" key="1">
    <source>
        <dbReference type="SAM" id="Phobius"/>
    </source>
</evidence>
<keyword evidence="1" id="KW-1133">Transmembrane helix</keyword>
<accession>A0A845I117</accession>
<keyword evidence="1" id="KW-0472">Membrane</keyword>
<dbReference type="Proteomes" id="UP000444316">
    <property type="component" value="Unassembled WGS sequence"/>
</dbReference>
<protein>
    <submittedName>
        <fullName evidence="2">DUF1345 domain-containing protein</fullName>
    </submittedName>
</protein>
<gene>
    <name evidence="2" type="ORF">GTP23_19335</name>
</gene>
<feature type="transmembrane region" description="Helical" evidence="1">
    <location>
        <begin position="79"/>
        <end position="99"/>
    </location>
</feature>
<reference evidence="2" key="1">
    <citation type="submission" date="2019-12" db="EMBL/GenBank/DDBJ databases">
        <title>Novel species isolated from a subtropical stream in China.</title>
        <authorList>
            <person name="Lu H."/>
        </authorList>
    </citation>
    <scope>NUCLEOTIDE SEQUENCE [LARGE SCALE GENOMIC DNA]</scope>
    <source>
        <strain evidence="2">FT93W</strain>
    </source>
</reference>
<evidence type="ECO:0000313" key="2">
    <source>
        <dbReference type="EMBL" id="MYN47200.1"/>
    </source>
</evidence>
<proteinExistence type="predicted"/>